<accession>A0A4C1VTQ3</accession>
<protein>
    <submittedName>
        <fullName evidence="1">Uncharacterized protein</fullName>
    </submittedName>
</protein>
<name>A0A4C1VTQ3_EUMVA</name>
<reference evidence="1 2" key="1">
    <citation type="journal article" date="2019" name="Commun. Biol.">
        <title>The bagworm genome reveals a unique fibroin gene that provides high tensile strength.</title>
        <authorList>
            <person name="Kono N."/>
            <person name="Nakamura H."/>
            <person name="Ohtoshi R."/>
            <person name="Tomita M."/>
            <person name="Numata K."/>
            <person name="Arakawa K."/>
        </authorList>
    </citation>
    <scope>NUCLEOTIDE SEQUENCE [LARGE SCALE GENOMIC DNA]</scope>
</reference>
<dbReference type="Proteomes" id="UP000299102">
    <property type="component" value="Unassembled WGS sequence"/>
</dbReference>
<evidence type="ECO:0000313" key="2">
    <source>
        <dbReference type="Proteomes" id="UP000299102"/>
    </source>
</evidence>
<proteinExistence type="predicted"/>
<dbReference type="EMBL" id="BGZK01000395">
    <property type="protein sequence ID" value="GBP41195.1"/>
    <property type="molecule type" value="Genomic_DNA"/>
</dbReference>
<dbReference type="AlphaFoldDB" id="A0A4C1VTQ3"/>
<comment type="caution">
    <text evidence="1">The sequence shown here is derived from an EMBL/GenBank/DDBJ whole genome shotgun (WGS) entry which is preliminary data.</text>
</comment>
<organism evidence="1 2">
    <name type="scientific">Eumeta variegata</name>
    <name type="common">Bagworm moth</name>
    <name type="synonym">Eumeta japonica</name>
    <dbReference type="NCBI Taxonomy" id="151549"/>
    <lineage>
        <taxon>Eukaryota</taxon>
        <taxon>Metazoa</taxon>
        <taxon>Ecdysozoa</taxon>
        <taxon>Arthropoda</taxon>
        <taxon>Hexapoda</taxon>
        <taxon>Insecta</taxon>
        <taxon>Pterygota</taxon>
        <taxon>Neoptera</taxon>
        <taxon>Endopterygota</taxon>
        <taxon>Lepidoptera</taxon>
        <taxon>Glossata</taxon>
        <taxon>Ditrysia</taxon>
        <taxon>Tineoidea</taxon>
        <taxon>Psychidae</taxon>
        <taxon>Oiketicinae</taxon>
        <taxon>Eumeta</taxon>
    </lineage>
</organism>
<keyword evidence="2" id="KW-1185">Reference proteome</keyword>
<gene>
    <name evidence="1" type="ORF">EVAR_30633_1</name>
</gene>
<sequence length="271" mass="30255">MGPTKKKFEAMKEYFRSRYVINIPIERFAQRHTTSSSEAPKLFPRVLLRGAIKEGTSSFNKAHTKYEPPNGLLCRILTITRTHSRDYRHGGQMPHTPSTSSSATTIPLQVFHSFKTAAFLLNINCRHIPKIQKDTTPTREVGKHVKKYFVHRLGFETDILVRLAGHPNFTTAPKLCTLKVAEGHSFHILLPFIASLSAYIFNRQTTIEALGYCLSRQFLAFDIVPVSFRLSAGRLNLSDFAGSAEFDARAGDACASAEAAEKSTRQPASVN</sequence>
<evidence type="ECO:0000313" key="1">
    <source>
        <dbReference type="EMBL" id="GBP41195.1"/>
    </source>
</evidence>